<proteinExistence type="predicted"/>
<comment type="caution">
    <text evidence="2">The sequence shown here is derived from an EMBL/GenBank/DDBJ whole genome shotgun (WGS) entry which is preliminary data.</text>
</comment>
<evidence type="ECO:0000259" key="1">
    <source>
        <dbReference type="PROSITE" id="PS50878"/>
    </source>
</evidence>
<dbReference type="InterPro" id="IPR043128">
    <property type="entry name" value="Rev_trsase/Diguanyl_cyclase"/>
</dbReference>
<evidence type="ECO:0000313" key="3">
    <source>
        <dbReference type="Proteomes" id="UP000191672"/>
    </source>
</evidence>
<dbReference type="Gene3D" id="3.10.10.10">
    <property type="entry name" value="HIV Type 1 Reverse Transcriptase, subunit A, domain 1"/>
    <property type="match status" value="1"/>
</dbReference>
<protein>
    <recommendedName>
        <fullName evidence="1">Reverse transcriptase domain-containing protein</fullName>
    </recommendedName>
</protein>
<feature type="non-terminal residue" evidence="2">
    <location>
        <position position="169"/>
    </location>
</feature>
<reference evidence="3" key="1">
    <citation type="journal article" date="2017" name="Nat. Microbiol.">
        <title>Global analysis of biosynthetic gene clusters reveals vast potential of secondary metabolite production in Penicillium species.</title>
        <authorList>
            <person name="Nielsen J.C."/>
            <person name="Grijseels S."/>
            <person name="Prigent S."/>
            <person name="Ji B."/>
            <person name="Dainat J."/>
            <person name="Nielsen K.F."/>
            <person name="Frisvad J.C."/>
            <person name="Workman M."/>
            <person name="Nielsen J."/>
        </authorList>
    </citation>
    <scope>NUCLEOTIDE SEQUENCE [LARGE SCALE GENOMIC DNA]</scope>
    <source>
        <strain evidence="3">IBT 31811</strain>
    </source>
</reference>
<name>A0A1V6NF57_9EURO</name>
<dbReference type="CDD" id="cd01647">
    <property type="entry name" value="RT_LTR"/>
    <property type="match status" value="1"/>
</dbReference>
<dbReference type="PANTHER" id="PTHR24559">
    <property type="entry name" value="TRANSPOSON TY3-I GAG-POL POLYPROTEIN"/>
    <property type="match status" value="1"/>
</dbReference>
<dbReference type="InterPro" id="IPR053134">
    <property type="entry name" value="RNA-dir_DNA_polymerase"/>
</dbReference>
<keyword evidence="3" id="KW-1185">Reference proteome</keyword>
<dbReference type="STRING" id="416450.A0A1V6NF57"/>
<gene>
    <name evidence="2" type="ORF">PENANT_c470G05598</name>
</gene>
<dbReference type="Proteomes" id="UP000191672">
    <property type="component" value="Unassembled WGS sequence"/>
</dbReference>
<dbReference type="Pfam" id="PF00078">
    <property type="entry name" value="RVT_1"/>
    <property type="match status" value="1"/>
</dbReference>
<dbReference type="Gene3D" id="3.30.70.270">
    <property type="match status" value="1"/>
</dbReference>
<dbReference type="EMBL" id="MDYN01000470">
    <property type="protein sequence ID" value="OQD63305.1"/>
    <property type="molecule type" value="Genomic_DNA"/>
</dbReference>
<dbReference type="InterPro" id="IPR000477">
    <property type="entry name" value="RT_dom"/>
</dbReference>
<organism evidence="2 3">
    <name type="scientific">Penicillium antarcticum</name>
    <dbReference type="NCBI Taxonomy" id="416450"/>
    <lineage>
        <taxon>Eukaryota</taxon>
        <taxon>Fungi</taxon>
        <taxon>Dikarya</taxon>
        <taxon>Ascomycota</taxon>
        <taxon>Pezizomycotina</taxon>
        <taxon>Eurotiomycetes</taxon>
        <taxon>Eurotiomycetidae</taxon>
        <taxon>Eurotiales</taxon>
        <taxon>Aspergillaceae</taxon>
        <taxon>Penicillium</taxon>
    </lineage>
</organism>
<feature type="domain" description="Reverse transcriptase" evidence="1">
    <location>
        <begin position="1"/>
        <end position="165"/>
    </location>
</feature>
<dbReference type="SUPFAM" id="SSF56672">
    <property type="entry name" value="DNA/RNA polymerases"/>
    <property type="match status" value="1"/>
</dbReference>
<sequence length="169" mass="19956">MLAKEWIRPSQSLAGAPIIFVKKKDGSLRLCVDYRGLNNITIKNRYPLPLLDLRDAYHRIRIKEGDEWKTAFRTRYGHFEYTVMPFGLANTPATFQAYINRALCDLLDQFCVVYLDDILIFSQNEEEHVEHVREVFRRLRTYRLYAKRSKCRFHTDSVTFLGFVITLEG</sequence>
<dbReference type="AlphaFoldDB" id="A0A1V6NF57"/>
<dbReference type="PROSITE" id="PS50878">
    <property type="entry name" value="RT_POL"/>
    <property type="match status" value="1"/>
</dbReference>
<accession>A0A1V6NF57</accession>
<evidence type="ECO:0000313" key="2">
    <source>
        <dbReference type="EMBL" id="OQD63305.1"/>
    </source>
</evidence>
<dbReference type="InterPro" id="IPR043502">
    <property type="entry name" value="DNA/RNA_pol_sf"/>
</dbReference>
<dbReference type="FunFam" id="3.30.70.270:FF:000003">
    <property type="entry name" value="Transposon Ty3-G Gag-Pol polyprotein"/>
    <property type="match status" value="1"/>
</dbReference>
<dbReference type="PANTHER" id="PTHR24559:SF440">
    <property type="entry name" value="RIBONUCLEASE H"/>
    <property type="match status" value="1"/>
</dbReference>